<comment type="similarity">
    <text evidence="1">Belongs to the PPR family. P subfamily.</text>
</comment>
<feature type="repeat" description="PPR" evidence="4">
    <location>
        <begin position="111"/>
        <end position="145"/>
    </location>
</feature>
<dbReference type="Gene3D" id="1.25.40.10">
    <property type="entry name" value="Tetratricopeptide repeat domain"/>
    <property type="match status" value="4"/>
</dbReference>
<feature type="repeat" description="PPR" evidence="4">
    <location>
        <begin position="359"/>
        <end position="393"/>
    </location>
</feature>
<dbReference type="Proteomes" id="UP000324705">
    <property type="component" value="Chromosome 1B"/>
</dbReference>
<keyword evidence="7" id="KW-1185">Reference proteome</keyword>
<dbReference type="EMBL" id="LT934112">
    <property type="protein sequence ID" value="VAH13299.1"/>
    <property type="molecule type" value="Genomic_DNA"/>
</dbReference>
<feature type="repeat" description="PPR" evidence="4">
    <location>
        <begin position="324"/>
        <end position="358"/>
    </location>
</feature>
<dbReference type="InterPro" id="IPR002885">
    <property type="entry name" value="PPR_rpt"/>
</dbReference>
<reference evidence="6 7" key="1">
    <citation type="submission" date="2017-09" db="EMBL/GenBank/DDBJ databases">
        <authorList>
            <consortium name="International Durum Wheat Genome Sequencing Consortium (IDWGSC)"/>
            <person name="Milanesi L."/>
        </authorList>
    </citation>
    <scope>NUCLEOTIDE SEQUENCE [LARGE SCALE GENOMIC DNA]</scope>
    <source>
        <strain evidence="7">cv. Svevo</strain>
    </source>
</reference>
<feature type="repeat" description="PPR" evidence="4">
    <location>
        <begin position="289"/>
        <end position="323"/>
    </location>
</feature>
<sequence>MSSLRVLRRSSTSTSTSTSPPSRSWSPTAAFAAATERVRAGTLSQDDAHHLFDELLRQVTPVPERPLNGFLAALARATSSAACIRDGPALDVALFNRVCREQAGPRVAPLTVHTYNILMDCCCRASRPDLGLAFFARLLRTGLKTDEITANTFLKCLCYAKRTDEAVNVLLHRMSELGCVPNAFSYSIVLKSLCDNSMSQRALDLLQMMAKEGGACSPNVVAYSTVIHGFFKEGETGKACNLFHEMMQQGVEPSVWTYSSIIDALCKARAMDKAELVLQQMVNKGVQPNNVTYNCMIHGYSTSGRWKEAAKLFREMKSRGLIPDTFTCNALMTYLCKHGRSKEAAEISDAMTAKGHKPDIVSYSILLHGYANEGCFADMIDLFNSMERNGIAADCVFSTY</sequence>
<dbReference type="NCBIfam" id="TIGR00756">
    <property type="entry name" value="PPR"/>
    <property type="match status" value="8"/>
</dbReference>
<dbReference type="PANTHER" id="PTHR46128">
    <property type="entry name" value="MITOCHONDRIAL GROUP I INTRON SPLICING FACTOR CCM1"/>
    <property type="match status" value="1"/>
</dbReference>
<keyword evidence="3" id="KW-0809">Transit peptide</keyword>
<feature type="repeat" description="PPR" evidence="4">
    <location>
        <begin position="146"/>
        <end position="181"/>
    </location>
</feature>
<dbReference type="InterPro" id="IPR050872">
    <property type="entry name" value="PPR_P_subfamily"/>
</dbReference>
<evidence type="ECO:0000256" key="5">
    <source>
        <dbReference type="SAM" id="MobiDB-lite"/>
    </source>
</evidence>
<name>A0A9R0QQ98_TRITD</name>
<dbReference type="AlphaFoldDB" id="A0A9R0QQ98"/>
<feature type="repeat" description="PPR" evidence="4">
    <location>
        <begin position="219"/>
        <end position="253"/>
    </location>
</feature>
<dbReference type="PROSITE" id="PS51375">
    <property type="entry name" value="PPR"/>
    <property type="match status" value="8"/>
</dbReference>
<protein>
    <submittedName>
        <fullName evidence="6">Uncharacterized protein</fullName>
    </submittedName>
</protein>
<keyword evidence="2" id="KW-0677">Repeat</keyword>
<feature type="repeat" description="PPR" evidence="4">
    <location>
        <begin position="254"/>
        <end position="288"/>
    </location>
</feature>
<dbReference type="Pfam" id="PF01535">
    <property type="entry name" value="PPR"/>
    <property type="match status" value="1"/>
</dbReference>
<accession>A0A9R0QQ98</accession>
<feature type="region of interest" description="Disordered" evidence="5">
    <location>
        <begin position="1"/>
        <end position="27"/>
    </location>
</feature>
<evidence type="ECO:0000256" key="3">
    <source>
        <dbReference type="ARBA" id="ARBA00022946"/>
    </source>
</evidence>
<evidence type="ECO:0000313" key="6">
    <source>
        <dbReference type="EMBL" id="VAH13299.1"/>
    </source>
</evidence>
<organism evidence="6 7">
    <name type="scientific">Triticum turgidum subsp. durum</name>
    <name type="common">Durum wheat</name>
    <name type="synonym">Triticum durum</name>
    <dbReference type="NCBI Taxonomy" id="4567"/>
    <lineage>
        <taxon>Eukaryota</taxon>
        <taxon>Viridiplantae</taxon>
        <taxon>Streptophyta</taxon>
        <taxon>Embryophyta</taxon>
        <taxon>Tracheophyta</taxon>
        <taxon>Spermatophyta</taxon>
        <taxon>Magnoliopsida</taxon>
        <taxon>Liliopsida</taxon>
        <taxon>Poales</taxon>
        <taxon>Poaceae</taxon>
        <taxon>BOP clade</taxon>
        <taxon>Pooideae</taxon>
        <taxon>Triticodae</taxon>
        <taxon>Triticeae</taxon>
        <taxon>Triticinae</taxon>
        <taxon>Triticum</taxon>
    </lineage>
</organism>
<evidence type="ECO:0000256" key="2">
    <source>
        <dbReference type="ARBA" id="ARBA00022737"/>
    </source>
</evidence>
<feature type="repeat" description="PPR" evidence="4">
    <location>
        <begin position="182"/>
        <end position="216"/>
    </location>
</feature>
<dbReference type="PANTHER" id="PTHR46128:SF285">
    <property type="entry name" value="PENTATRICOPEPTIDE REPEAT-CONTAINING PROTEIN"/>
    <property type="match status" value="1"/>
</dbReference>
<dbReference type="Gramene" id="TRITD1Bv1G019340.6">
    <property type="protein sequence ID" value="TRITD1Bv1G019340.6"/>
    <property type="gene ID" value="TRITD1Bv1G019340"/>
</dbReference>
<dbReference type="InterPro" id="IPR011990">
    <property type="entry name" value="TPR-like_helical_dom_sf"/>
</dbReference>
<dbReference type="Pfam" id="PF13041">
    <property type="entry name" value="PPR_2"/>
    <property type="match status" value="4"/>
</dbReference>
<evidence type="ECO:0000256" key="4">
    <source>
        <dbReference type="PROSITE-ProRule" id="PRU00708"/>
    </source>
</evidence>
<evidence type="ECO:0000256" key="1">
    <source>
        <dbReference type="ARBA" id="ARBA00007626"/>
    </source>
</evidence>
<proteinExistence type="inferred from homology"/>
<gene>
    <name evidence="6" type="ORF">TRITD_1Bv1G019340</name>
</gene>
<evidence type="ECO:0000313" key="7">
    <source>
        <dbReference type="Proteomes" id="UP000324705"/>
    </source>
</evidence>